<dbReference type="PANTHER" id="PTHR43046:SF16">
    <property type="entry name" value="ADP-RIBOSE PYROPHOSPHATASE YJHB-RELATED"/>
    <property type="match status" value="1"/>
</dbReference>
<protein>
    <recommendedName>
        <fullName evidence="7">GNAT family N-acetyltransferase</fullName>
    </recommendedName>
</protein>
<comment type="caution">
    <text evidence="5">The sequence shown here is derived from an EMBL/GenBank/DDBJ whole genome shotgun (WGS) entry which is preliminary data.</text>
</comment>
<dbReference type="InterPro" id="IPR000086">
    <property type="entry name" value="NUDIX_hydrolase_dom"/>
</dbReference>
<dbReference type="InterPro" id="IPR020084">
    <property type="entry name" value="NUDIX_hydrolase_CS"/>
</dbReference>
<keyword evidence="6" id="KW-1185">Reference proteome</keyword>
<evidence type="ECO:0000259" key="3">
    <source>
        <dbReference type="PROSITE" id="PS51186"/>
    </source>
</evidence>
<comment type="cofactor">
    <cofactor evidence="1">
        <name>Mg(2+)</name>
        <dbReference type="ChEBI" id="CHEBI:18420"/>
    </cofactor>
</comment>
<feature type="domain" description="N-acetyltransferase" evidence="3">
    <location>
        <begin position="207"/>
        <end position="363"/>
    </location>
</feature>
<dbReference type="CDD" id="cd18879">
    <property type="entry name" value="NUDIX_Hydrolase"/>
    <property type="match status" value="1"/>
</dbReference>
<dbReference type="Pfam" id="PF00293">
    <property type="entry name" value="NUDIX"/>
    <property type="match status" value="1"/>
</dbReference>
<sequence>MPTPDFILALRDKVGTDLLWLTGVTAVVRNDAGEVLLGRRADNGQWALVSGILEPGEQPAVGLAREIEEETGVVARIEALSSVWTLPEQGYPNGDRAQYLDLCFLARHVSGEARVNDDESLEVGWFALDGLPSPLMDRARVRLERALAFDGSTWFDTGAAEVATHPTEEGYAAVPGALAPVAARDGQRAGERDLAPLATLSAGGREVLLRRAVRTDVPAIVSLLADDVIGAGREDGRDLRGYLDAFEDVDGDPAHLLVVLEADGAVAGTMQLTFLPGLSRGGARRSQIEAVRIAPSLRGHGLGEAMLRWGIEESRRRGCSVVQLTTDKRRDDAQRFYVEKLGFVMSHEGLKLDLTTGTGATGD</sequence>
<feature type="domain" description="Nudix hydrolase" evidence="4">
    <location>
        <begin position="19"/>
        <end position="148"/>
    </location>
</feature>
<dbReference type="InterPro" id="IPR000182">
    <property type="entry name" value="GNAT_dom"/>
</dbReference>
<name>A0ABP6HBD7_9MICO</name>
<organism evidence="5 6">
    <name type="scientific">Pedococcus aerophilus</name>
    <dbReference type="NCBI Taxonomy" id="436356"/>
    <lineage>
        <taxon>Bacteria</taxon>
        <taxon>Bacillati</taxon>
        <taxon>Actinomycetota</taxon>
        <taxon>Actinomycetes</taxon>
        <taxon>Micrococcales</taxon>
        <taxon>Intrasporangiaceae</taxon>
        <taxon>Pedococcus</taxon>
    </lineage>
</organism>
<proteinExistence type="predicted"/>
<dbReference type="CDD" id="cd04301">
    <property type="entry name" value="NAT_SF"/>
    <property type="match status" value="1"/>
</dbReference>
<dbReference type="Pfam" id="PF00583">
    <property type="entry name" value="Acetyltransf_1"/>
    <property type="match status" value="1"/>
</dbReference>
<dbReference type="RefSeq" id="WP_344196193.1">
    <property type="nucleotide sequence ID" value="NZ_BAAARN010000005.1"/>
</dbReference>
<accession>A0ABP6HBD7</accession>
<dbReference type="InterPro" id="IPR015797">
    <property type="entry name" value="NUDIX_hydrolase-like_dom_sf"/>
</dbReference>
<evidence type="ECO:0000259" key="4">
    <source>
        <dbReference type="PROSITE" id="PS51462"/>
    </source>
</evidence>
<dbReference type="EMBL" id="BAAARN010000005">
    <property type="protein sequence ID" value="GAA2739706.1"/>
    <property type="molecule type" value="Genomic_DNA"/>
</dbReference>
<dbReference type="SUPFAM" id="SSF55729">
    <property type="entry name" value="Acyl-CoA N-acyltransferases (Nat)"/>
    <property type="match status" value="1"/>
</dbReference>
<evidence type="ECO:0000256" key="2">
    <source>
        <dbReference type="ARBA" id="ARBA00022801"/>
    </source>
</evidence>
<keyword evidence="2" id="KW-0378">Hydrolase</keyword>
<dbReference type="PANTHER" id="PTHR43046">
    <property type="entry name" value="GDP-MANNOSE MANNOSYL HYDROLASE"/>
    <property type="match status" value="1"/>
</dbReference>
<dbReference type="Gene3D" id="3.90.79.10">
    <property type="entry name" value="Nucleoside Triphosphate Pyrophosphohydrolase"/>
    <property type="match status" value="1"/>
</dbReference>
<dbReference type="SUPFAM" id="SSF55811">
    <property type="entry name" value="Nudix"/>
    <property type="match status" value="1"/>
</dbReference>
<evidence type="ECO:0000313" key="5">
    <source>
        <dbReference type="EMBL" id="GAA2739706.1"/>
    </source>
</evidence>
<dbReference type="PROSITE" id="PS51462">
    <property type="entry name" value="NUDIX"/>
    <property type="match status" value="1"/>
</dbReference>
<dbReference type="Gene3D" id="3.40.630.30">
    <property type="match status" value="1"/>
</dbReference>
<dbReference type="Proteomes" id="UP001501326">
    <property type="component" value="Unassembled WGS sequence"/>
</dbReference>
<dbReference type="PROSITE" id="PS00893">
    <property type="entry name" value="NUDIX_BOX"/>
    <property type="match status" value="1"/>
</dbReference>
<evidence type="ECO:0008006" key="7">
    <source>
        <dbReference type="Google" id="ProtNLM"/>
    </source>
</evidence>
<evidence type="ECO:0000313" key="6">
    <source>
        <dbReference type="Proteomes" id="UP001501326"/>
    </source>
</evidence>
<gene>
    <name evidence="5" type="ORF">GCM10009867_36850</name>
</gene>
<reference evidence="6" key="1">
    <citation type="journal article" date="2019" name="Int. J. Syst. Evol. Microbiol.">
        <title>The Global Catalogue of Microorganisms (GCM) 10K type strain sequencing project: providing services to taxonomists for standard genome sequencing and annotation.</title>
        <authorList>
            <consortium name="The Broad Institute Genomics Platform"/>
            <consortium name="The Broad Institute Genome Sequencing Center for Infectious Disease"/>
            <person name="Wu L."/>
            <person name="Ma J."/>
        </authorList>
    </citation>
    <scope>NUCLEOTIDE SEQUENCE [LARGE SCALE GENOMIC DNA]</scope>
    <source>
        <strain evidence="6">JCM 16378</strain>
    </source>
</reference>
<dbReference type="PROSITE" id="PS51186">
    <property type="entry name" value="GNAT"/>
    <property type="match status" value="1"/>
</dbReference>
<evidence type="ECO:0000256" key="1">
    <source>
        <dbReference type="ARBA" id="ARBA00001946"/>
    </source>
</evidence>
<dbReference type="InterPro" id="IPR016181">
    <property type="entry name" value="Acyl_CoA_acyltransferase"/>
</dbReference>